<dbReference type="EMBL" id="BTRK01000001">
    <property type="protein sequence ID" value="GMR31859.1"/>
    <property type="molecule type" value="Genomic_DNA"/>
</dbReference>
<dbReference type="FunFam" id="2.30.42.10:FF:000107">
    <property type="entry name" value="26S proteasome non-ATPase regulatory subunit 9"/>
    <property type="match status" value="1"/>
</dbReference>
<feature type="coiled-coil region" evidence="3">
    <location>
        <begin position="86"/>
        <end position="113"/>
    </location>
</feature>
<gene>
    <name evidence="5" type="ORF">PMAYCL1PPCAC_02054</name>
</gene>
<dbReference type="Pfam" id="PF18265">
    <property type="entry name" value="Nas2_N"/>
    <property type="match status" value="1"/>
</dbReference>
<dbReference type="SUPFAM" id="SSF50156">
    <property type="entry name" value="PDZ domain-like"/>
    <property type="match status" value="1"/>
</dbReference>
<reference evidence="6" key="1">
    <citation type="submission" date="2022-10" db="EMBL/GenBank/DDBJ databases">
        <title>Genome assembly of Pristionchus species.</title>
        <authorList>
            <person name="Yoshida K."/>
            <person name="Sommer R.J."/>
        </authorList>
    </citation>
    <scope>NUCLEOTIDE SEQUENCE [LARGE SCALE GENOMIC DNA]</scope>
    <source>
        <strain evidence="6">RS5460</strain>
    </source>
</reference>
<dbReference type="AlphaFoldDB" id="A0AAN4Z220"/>
<dbReference type="Proteomes" id="UP001328107">
    <property type="component" value="Unassembled WGS sequence"/>
</dbReference>
<keyword evidence="2" id="KW-0143">Chaperone</keyword>
<dbReference type="Gene3D" id="2.30.42.10">
    <property type="match status" value="1"/>
</dbReference>
<sequence>AGTGSDDDNEDSRCFLNLFFLQYILFDCFNCRMSLADAKKLMEERDQLDREIAEQEAVLQANNVDMKSDLIDAEGFPRADIDVYSVRHARSTIIRLRNDREKLTNQIGEMISEVHEMPSNEEKMEEEGERHEIKLVHRTSNDPFVKVQGVSAGSPADLGGIKKDDLIIQFDVLHKGNYTQLKQLALLCKENEDKTIRVTVIRDERPVRLEIRPRKWSADPKIGLLGCALIPV</sequence>
<evidence type="ECO:0000259" key="4">
    <source>
        <dbReference type="Pfam" id="PF18265"/>
    </source>
</evidence>
<evidence type="ECO:0000313" key="5">
    <source>
        <dbReference type="EMBL" id="GMR31859.1"/>
    </source>
</evidence>
<evidence type="ECO:0000313" key="6">
    <source>
        <dbReference type="Proteomes" id="UP001328107"/>
    </source>
</evidence>
<dbReference type="InterPro" id="IPR036034">
    <property type="entry name" value="PDZ_sf"/>
</dbReference>
<dbReference type="PANTHER" id="PTHR12651">
    <property type="entry name" value="26S PROTEASOME NON-ATPASE REGULATORY SUBUNIT 9"/>
    <property type="match status" value="1"/>
</dbReference>
<comment type="similarity">
    <text evidence="1">Belongs to the proteasome subunit p27 family.</text>
</comment>
<dbReference type="InterPro" id="IPR035269">
    <property type="entry name" value="PSMD9"/>
</dbReference>
<dbReference type="GO" id="GO:0005634">
    <property type="term" value="C:nucleus"/>
    <property type="evidence" value="ECO:0007669"/>
    <property type="project" value="TreeGrafter"/>
</dbReference>
<evidence type="ECO:0000256" key="2">
    <source>
        <dbReference type="ARBA" id="ARBA00023186"/>
    </source>
</evidence>
<accession>A0AAN4Z220</accession>
<keyword evidence="6" id="KW-1185">Reference proteome</keyword>
<feature type="non-terminal residue" evidence="5">
    <location>
        <position position="1"/>
    </location>
</feature>
<organism evidence="5 6">
    <name type="scientific">Pristionchus mayeri</name>
    <dbReference type="NCBI Taxonomy" id="1317129"/>
    <lineage>
        <taxon>Eukaryota</taxon>
        <taxon>Metazoa</taxon>
        <taxon>Ecdysozoa</taxon>
        <taxon>Nematoda</taxon>
        <taxon>Chromadorea</taxon>
        <taxon>Rhabditida</taxon>
        <taxon>Rhabditina</taxon>
        <taxon>Diplogasteromorpha</taxon>
        <taxon>Diplogasteroidea</taxon>
        <taxon>Neodiplogasteridae</taxon>
        <taxon>Pristionchus</taxon>
    </lineage>
</organism>
<feature type="coiled-coil region" evidence="3">
    <location>
        <begin position="31"/>
        <end position="58"/>
    </location>
</feature>
<dbReference type="Gene3D" id="6.10.140.1710">
    <property type="match status" value="1"/>
</dbReference>
<dbReference type="InterPro" id="IPR040815">
    <property type="entry name" value="Nas2_N"/>
</dbReference>
<evidence type="ECO:0000256" key="1">
    <source>
        <dbReference type="ARBA" id="ARBA00005256"/>
    </source>
</evidence>
<evidence type="ECO:0000256" key="3">
    <source>
        <dbReference type="SAM" id="Coils"/>
    </source>
</evidence>
<name>A0AAN4Z220_9BILA</name>
<dbReference type="PANTHER" id="PTHR12651:SF1">
    <property type="entry name" value="26S PROTEASOME NON-ATPASE REGULATORY SUBUNIT 9"/>
    <property type="match status" value="1"/>
</dbReference>
<dbReference type="GO" id="GO:0005737">
    <property type="term" value="C:cytoplasm"/>
    <property type="evidence" value="ECO:0007669"/>
    <property type="project" value="TreeGrafter"/>
</dbReference>
<proteinExistence type="inferred from homology"/>
<keyword evidence="3" id="KW-0175">Coiled coil</keyword>
<dbReference type="GO" id="GO:0070682">
    <property type="term" value="P:proteasome regulatory particle assembly"/>
    <property type="evidence" value="ECO:0007669"/>
    <property type="project" value="InterPro"/>
</dbReference>
<feature type="domain" description="Nas2 N-terminal" evidence="4">
    <location>
        <begin position="39"/>
        <end position="116"/>
    </location>
</feature>
<comment type="caution">
    <text evidence="5">The sequence shown here is derived from an EMBL/GenBank/DDBJ whole genome shotgun (WGS) entry which is preliminary data.</text>
</comment>
<protein>
    <recommendedName>
        <fullName evidence="4">Nas2 N-terminal domain-containing protein</fullName>
    </recommendedName>
</protein>